<feature type="compositionally biased region" description="Pro residues" evidence="1">
    <location>
        <begin position="408"/>
        <end position="422"/>
    </location>
</feature>
<feature type="compositionally biased region" description="Gly residues" evidence="1">
    <location>
        <begin position="449"/>
        <end position="461"/>
    </location>
</feature>
<feature type="compositionally biased region" description="Basic residues" evidence="1">
    <location>
        <begin position="428"/>
        <end position="441"/>
    </location>
</feature>
<organism evidence="2 3">
    <name type="scientific">Kitasatospora indigofera</name>
    <dbReference type="NCBI Taxonomy" id="67307"/>
    <lineage>
        <taxon>Bacteria</taxon>
        <taxon>Bacillati</taxon>
        <taxon>Actinomycetota</taxon>
        <taxon>Actinomycetes</taxon>
        <taxon>Kitasatosporales</taxon>
        <taxon>Streptomycetaceae</taxon>
        <taxon>Kitasatospora</taxon>
    </lineage>
</organism>
<evidence type="ECO:0000313" key="3">
    <source>
        <dbReference type="Proteomes" id="UP000617734"/>
    </source>
</evidence>
<dbReference type="InterPro" id="IPR025447">
    <property type="entry name" value="DUF4192"/>
</dbReference>
<reference evidence="2" key="2">
    <citation type="submission" date="2020-09" db="EMBL/GenBank/DDBJ databases">
        <authorList>
            <person name="Sun Q."/>
            <person name="Ohkuma M."/>
        </authorList>
    </citation>
    <scope>NUCLEOTIDE SEQUENCE</scope>
    <source>
        <strain evidence="2">JCM 4646</strain>
    </source>
</reference>
<keyword evidence="3" id="KW-1185">Reference proteome</keyword>
<evidence type="ECO:0000256" key="1">
    <source>
        <dbReference type="SAM" id="MobiDB-lite"/>
    </source>
</evidence>
<dbReference type="EMBL" id="BNBO01000048">
    <property type="protein sequence ID" value="GHH80601.1"/>
    <property type="molecule type" value="Genomic_DNA"/>
</dbReference>
<accession>A0A919G9U7</accession>
<reference evidence="2" key="1">
    <citation type="journal article" date="2014" name="Int. J. Syst. Evol. Microbiol.">
        <title>Complete genome sequence of Corynebacterium casei LMG S-19264T (=DSM 44701T), isolated from a smear-ripened cheese.</title>
        <authorList>
            <consortium name="US DOE Joint Genome Institute (JGI-PGF)"/>
            <person name="Walter F."/>
            <person name="Albersmeier A."/>
            <person name="Kalinowski J."/>
            <person name="Ruckert C."/>
        </authorList>
    </citation>
    <scope>NUCLEOTIDE SEQUENCE</scope>
    <source>
        <strain evidence="2">JCM 4646</strain>
    </source>
</reference>
<evidence type="ECO:0008006" key="4">
    <source>
        <dbReference type="Google" id="ProtNLM"/>
    </source>
</evidence>
<sequence>MRGPADMAELLPYLLGFFPDDSIVAVGLQGADLQQGGVIRVDIPEAPADWPRAAAETAALLVRLSEQRDHRPEQVLLYLCRDPEEGEARPVLGTLGPLAEALRTAFEAKGVGVKESLCVSGGRWWSFLCRREGCCEPSGNPVQQARGPGPVVAAATFAGLAPRGSRKAIAAGLAPLGEPAAGPQRLAIEQALRHRPLTGGEAARERAGELLDEVMAEFLAGAREVDERRTALLLLGLQDKLLRDRAAEYAESAELGAAQRLWRFLARRCVIPFDGYAAAPLTLLAWTSWLAGDLATARVVLGLVLRLDPDYLLAQLLHESLNGGLAPELLLEGVRAERARRAAAVNRTPRSGSGAGERRPRTGRRTLPGPLTAPQTPYDEEGAPPGPDEGREPGPVPGRSVRAGRPEAPGPLLPGPLLPVPLLPGRRLSARTRAAVRRRRRATEALPGPGSGLRAWGGAGHRCGARGTAARS</sequence>
<comment type="caution">
    <text evidence="2">The sequence shown here is derived from an EMBL/GenBank/DDBJ whole genome shotgun (WGS) entry which is preliminary data.</text>
</comment>
<name>A0A919G9U7_9ACTN</name>
<proteinExistence type="predicted"/>
<protein>
    <recommendedName>
        <fullName evidence="4">DUF4192 domain-containing protein</fullName>
    </recommendedName>
</protein>
<dbReference type="Pfam" id="PF13830">
    <property type="entry name" value="DUF4192"/>
    <property type="match status" value="1"/>
</dbReference>
<evidence type="ECO:0000313" key="2">
    <source>
        <dbReference type="EMBL" id="GHH80601.1"/>
    </source>
</evidence>
<dbReference type="Proteomes" id="UP000617734">
    <property type="component" value="Unassembled WGS sequence"/>
</dbReference>
<feature type="region of interest" description="Disordered" evidence="1">
    <location>
        <begin position="341"/>
        <end position="472"/>
    </location>
</feature>
<gene>
    <name evidence="2" type="ORF">GCM10018781_61410</name>
</gene>
<dbReference type="AlphaFoldDB" id="A0A919G9U7"/>